<protein>
    <recommendedName>
        <fullName evidence="2">Peptidase S9 prolyl oligopeptidase catalytic domain-containing protein</fullName>
    </recommendedName>
</protein>
<feature type="non-terminal residue" evidence="3">
    <location>
        <position position="1"/>
    </location>
</feature>
<sequence length="250" mass="27028">VGLVFYVGSATREPEELCAVPVDGSGGTSRLTNVNRAMDPVKLARAEVVTWKSDGLEIEGILYLPTKPGARKPYPLVLMPHGGPYGASLTNYNGAVAPNIFCAAGYACLLPNFRGSTGYGREFTRKIVRNWGDGPYRDIMAGIDSLIRRGIIDGKRMAVFGGSYGGYVTTWVIGHTRRFRCAVAVAAVVDNLSMWGTTDIPDFQLYSSGDVAAGFEDEFWRDQSPLHHAGKVRTPTLVITGEVDLRVPPG</sequence>
<evidence type="ECO:0000256" key="1">
    <source>
        <dbReference type="ARBA" id="ARBA00022801"/>
    </source>
</evidence>
<organism evidence="3">
    <name type="scientific">marine sediment metagenome</name>
    <dbReference type="NCBI Taxonomy" id="412755"/>
    <lineage>
        <taxon>unclassified sequences</taxon>
        <taxon>metagenomes</taxon>
        <taxon>ecological metagenomes</taxon>
    </lineage>
</organism>
<dbReference type="PANTHER" id="PTHR42776:SF4">
    <property type="entry name" value="ACYLAMINO-ACID-RELEASING ENZYME"/>
    <property type="match status" value="1"/>
</dbReference>
<feature type="non-terminal residue" evidence="3">
    <location>
        <position position="250"/>
    </location>
</feature>
<dbReference type="InterPro" id="IPR001375">
    <property type="entry name" value="Peptidase_S9_cat"/>
</dbReference>
<dbReference type="GO" id="GO:0004252">
    <property type="term" value="F:serine-type endopeptidase activity"/>
    <property type="evidence" value="ECO:0007669"/>
    <property type="project" value="TreeGrafter"/>
</dbReference>
<keyword evidence="1" id="KW-0378">Hydrolase</keyword>
<evidence type="ECO:0000313" key="3">
    <source>
        <dbReference type="EMBL" id="GAH85389.1"/>
    </source>
</evidence>
<dbReference type="AlphaFoldDB" id="X1K552"/>
<dbReference type="Pfam" id="PF00326">
    <property type="entry name" value="Peptidase_S9"/>
    <property type="match status" value="1"/>
</dbReference>
<feature type="domain" description="Peptidase S9 prolyl oligopeptidase catalytic" evidence="2">
    <location>
        <begin position="99"/>
        <end position="249"/>
    </location>
</feature>
<accession>X1K552</accession>
<evidence type="ECO:0000259" key="2">
    <source>
        <dbReference type="Pfam" id="PF00326"/>
    </source>
</evidence>
<dbReference type="GO" id="GO:0006508">
    <property type="term" value="P:proteolysis"/>
    <property type="evidence" value="ECO:0007669"/>
    <property type="project" value="InterPro"/>
</dbReference>
<reference evidence="3" key="1">
    <citation type="journal article" date="2014" name="Front. Microbiol.">
        <title>High frequency of phylogenetically diverse reductive dehalogenase-homologous genes in deep subseafloor sedimentary metagenomes.</title>
        <authorList>
            <person name="Kawai M."/>
            <person name="Futagami T."/>
            <person name="Toyoda A."/>
            <person name="Takaki Y."/>
            <person name="Nishi S."/>
            <person name="Hori S."/>
            <person name="Arai W."/>
            <person name="Tsubouchi T."/>
            <person name="Morono Y."/>
            <person name="Uchiyama I."/>
            <person name="Ito T."/>
            <person name="Fujiyama A."/>
            <person name="Inagaki F."/>
            <person name="Takami H."/>
        </authorList>
    </citation>
    <scope>NUCLEOTIDE SEQUENCE</scope>
    <source>
        <strain evidence="3">Expedition CK06-06</strain>
    </source>
</reference>
<gene>
    <name evidence="3" type="ORF">S03H2_57972</name>
</gene>
<proteinExistence type="predicted"/>
<dbReference type="EMBL" id="BARU01037183">
    <property type="protein sequence ID" value="GAH85389.1"/>
    <property type="molecule type" value="Genomic_DNA"/>
</dbReference>
<name>X1K552_9ZZZZ</name>
<comment type="caution">
    <text evidence="3">The sequence shown here is derived from an EMBL/GenBank/DDBJ whole genome shotgun (WGS) entry which is preliminary data.</text>
</comment>
<dbReference type="SUPFAM" id="SSF53474">
    <property type="entry name" value="alpha/beta-Hydrolases"/>
    <property type="match status" value="1"/>
</dbReference>
<dbReference type="InterPro" id="IPR029058">
    <property type="entry name" value="AB_hydrolase_fold"/>
</dbReference>
<dbReference type="PANTHER" id="PTHR42776">
    <property type="entry name" value="SERINE PEPTIDASE S9 FAMILY MEMBER"/>
    <property type="match status" value="1"/>
</dbReference>
<dbReference type="Gene3D" id="3.40.50.1820">
    <property type="entry name" value="alpha/beta hydrolase"/>
    <property type="match status" value="1"/>
</dbReference>